<name>A0A1I0RIK6_9FIRM</name>
<feature type="domain" description="SMC hinge" evidence="8">
    <location>
        <begin position="521"/>
        <end position="638"/>
    </location>
</feature>
<dbReference type="GO" id="GO:0003677">
    <property type="term" value="F:DNA binding"/>
    <property type="evidence" value="ECO:0007669"/>
    <property type="project" value="UniProtKB-UniRule"/>
</dbReference>
<dbReference type="PANTHER" id="PTHR43977">
    <property type="entry name" value="STRUCTURAL MAINTENANCE OF CHROMOSOMES PROTEIN 3"/>
    <property type="match status" value="1"/>
</dbReference>
<dbReference type="AlphaFoldDB" id="A0A1I0RIK6"/>
<evidence type="ECO:0000256" key="6">
    <source>
        <dbReference type="ARBA" id="ARBA00023125"/>
    </source>
</evidence>
<dbReference type="SUPFAM" id="SSF75553">
    <property type="entry name" value="Smc hinge domain"/>
    <property type="match status" value="1"/>
</dbReference>
<keyword evidence="5 7" id="KW-0175">Coiled coil</keyword>
<dbReference type="FunFam" id="3.40.50.300:FF:000984">
    <property type="entry name" value="Chromosome partition protein Smc"/>
    <property type="match status" value="1"/>
</dbReference>
<proteinExistence type="inferred from homology"/>
<dbReference type="InterPro" id="IPR003395">
    <property type="entry name" value="RecF/RecN/SMC_N"/>
</dbReference>
<dbReference type="EMBL" id="FOJI01000016">
    <property type="protein sequence ID" value="SEW40767.1"/>
    <property type="molecule type" value="Genomic_DNA"/>
</dbReference>
<dbReference type="CDD" id="cd03278">
    <property type="entry name" value="ABC_SMC_barmotin"/>
    <property type="match status" value="2"/>
</dbReference>
<dbReference type="GO" id="GO:0005737">
    <property type="term" value="C:cytoplasm"/>
    <property type="evidence" value="ECO:0007669"/>
    <property type="project" value="UniProtKB-SubCell"/>
</dbReference>
<dbReference type="GO" id="GO:0005524">
    <property type="term" value="F:ATP binding"/>
    <property type="evidence" value="ECO:0007669"/>
    <property type="project" value="UniProtKB-UniRule"/>
</dbReference>
<dbReference type="InterPro" id="IPR027417">
    <property type="entry name" value="P-loop_NTPase"/>
</dbReference>
<feature type="coiled-coil region" evidence="7">
    <location>
        <begin position="167"/>
        <end position="201"/>
    </location>
</feature>
<sequence>MYLKSIEVQGFKSFANKIIFDFHNGITGIVGPNGSGKSNVADAVRWVLGEQSAKQLRGSKMEDIIFAGTETRKPVGYAYVSITLDNSDHALQVEYDEVIVTRRVFRSGESEYLLNGHNCRLKDINELFYDTGIGKEGYSIIGQGQIDKILSGKPDERRELFDEAAGIVKFKRRKETAQKKLENEKANLVRVNDIFMELEKQVGPLEKQSEKAREYLKLKDNLKVYDVNSFLLESDRIKTVLAELNIKLEIANTDLNSANSSYENTKSEYEQAELQLSQINNDIETTASLQSDSELAKGRLEGQINVLNEQIKTIQVNDKHFSERISSINDDIAKRIENNQKFTEEKAEITKKLQEINEKEDTANRFRNTIVATIEELTKNIESNKDEIFEILNEKSSVKAKNQRYQTMLEQINIRKSELNSKIITGKSEEGSQNIIIKDLINDLNQVNNDIKDLTVIIKDYDDKVIQIKSEITELLATIDKKQQQYHKDLSTLESLRNITERYDGYGNSIRKIMELKSSKPGILGVIADIVKVEKKYEVAIETALGGTIQNIVTDNEQTAKNLIEYLKVNKFGRATFLPLASISNKNTLEKDACIKEPGVIGIASNLVKVSFEYENLAKYLLGRVLVVDNINNALMIAKKYKYSLKIVTLEGEQLNPGGSMTGGAFKNSSNLLGRRREIEELKVSVVAITKSIEEQKAILADNKKTVSEIREQLDINNKRLREKQLSKNTIEMNYKQAIIKKDEIIASYSDSANEVAEIDRQNEEINGNLLAVNNDMQALDSKTSDTEFTINDLSAQLELEKSNESKHSSSVEAIHIEYSELAQKNSFVQENMNRIDLEIMELHDEITELQSRMGETGNEITEKNKSIETIQLTINDAQKQITECIEKTILFKTQRDKVQNSHKAFFDKRETLSQQISNLDKECFRLNSQKEKLDETYEFQIDYMWNEYEITFSLAAKLRDENLTDLSEIKKMINQLKNTIKSLGDVNVNSIEEYKNVSERYEFLKKQQDDLVEAENTLLKIIEELDTGMRIQFESKFNEIKDEFDKVFKELFGGGRGTIELVEGEDILEAGITIVSQPPGKKLQNMMQLSGGEKSLTAISLLFAIQNLKPSPFCLLDEIEAALDDSNVARYANYLHKLTKHTQFIVITHRRGTMAAADRLYGITMQEKGISTLVSVDLIVDDLDKADSKKD</sequence>
<dbReference type="GO" id="GO:0005694">
    <property type="term" value="C:chromosome"/>
    <property type="evidence" value="ECO:0007669"/>
    <property type="project" value="InterPro"/>
</dbReference>
<dbReference type="Pfam" id="PF06470">
    <property type="entry name" value="SMC_hinge"/>
    <property type="match status" value="1"/>
</dbReference>
<evidence type="ECO:0000313" key="10">
    <source>
        <dbReference type="Proteomes" id="UP000199701"/>
    </source>
</evidence>
<keyword evidence="6 7" id="KW-0238">DNA-binding</keyword>
<keyword evidence="4 7" id="KW-0067">ATP-binding</keyword>
<evidence type="ECO:0000256" key="2">
    <source>
        <dbReference type="ARBA" id="ARBA00022490"/>
    </source>
</evidence>
<dbReference type="GO" id="GO:0006260">
    <property type="term" value="P:DNA replication"/>
    <property type="evidence" value="ECO:0007669"/>
    <property type="project" value="UniProtKB-UniRule"/>
</dbReference>
<reference evidence="9 10" key="1">
    <citation type="submission" date="2016-10" db="EMBL/GenBank/DDBJ databases">
        <authorList>
            <person name="de Groot N.N."/>
        </authorList>
    </citation>
    <scope>NUCLEOTIDE SEQUENCE [LARGE SCALE GENOMIC DNA]</scope>
    <source>
        <strain evidence="9 10">DSM 9179</strain>
    </source>
</reference>
<dbReference type="PIRSF" id="PIRSF005719">
    <property type="entry name" value="SMC"/>
    <property type="match status" value="1"/>
</dbReference>
<comment type="function">
    <text evidence="7">Required for chromosome condensation and partitioning.</text>
</comment>
<dbReference type="FunFam" id="3.40.50.300:FF:000901">
    <property type="entry name" value="Chromosome partition protein Smc"/>
    <property type="match status" value="1"/>
</dbReference>
<keyword evidence="3 7" id="KW-0547">Nucleotide-binding</keyword>
<feature type="coiled-coil region" evidence="7">
    <location>
        <begin position="833"/>
        <end position="937"/>
    </location>
</feature>
<keyword evidence="10" id="KW-1185">Reference proteome</keyword>
<comment type="similarity">
    <text evidence="7">Belongs to the SMC family.</text>
</comment>
<evidence type="ECO:0000313" key="9">
    <source>
        <dbReference type="EMBL" id="SEW40767.1"/>
    </source>
</evidence>
<evidence type="ECO:0000256" key="4">
    <source>
        <dbReference type="ARBA" id="ARBA00022840"/>
    </source>
</evidence>
<organism evidence="9 10">
    <name type="scientific">[Clostridium] fimetarium</name>
    <dbReference type="NCBI Taxonomy" id="99656"/>
    <lineage>
        <taxon>Bacteria</taxon>
        <taxon>Bacillati</taxon>
        <taxon>Bacillota</taxon>
        <taxon>Clostridia</taxon>
        <taxon>Lachnospirales</taxon>
        <taxon>Lachnospiraceae</taxon>
    </lineage>
</organism>
<gene>
    <name evidence="7" type="primary">smc</name>
    <name evidence="9" type="ORF">SAMN05421659_11652</name>
</gene>
<dbReference type="GO" id="GO:0016887">
    <property type="term" value="F:ATP hydrolysis activity"/>
    <property type="evidence" value="ECO:0007669"/>
    <property type="project" value="InterPro"/>
</dbReference>
<dbReference type="Gene3D" id="3.40.50.300">
    <property type="entry name" value="P-loop containing nucleotide triphosphate hydrolases"/>
    <property type="match status" value="2"/>
</dbReference>
<dbReference type="SUPFAM" id="SSF52540">
    <property type="entry name" value="P-loop containing nucleoside triphosphate hydrolases"/>
    <property type="match status" value="1"/>
</dbReference>
<evidence type="ECO:0000259" key="8">
    <source>
        <dbReference type="SMART" id="SM00968"/>
    </source>
</evidence>
<evidence type="ECO:0000256" key="1">
    <source>
        <dbReference type="ARBA" id="ARBA00004496"/>
    </source>
</evidence>
<dbReference type="Gene3D" id="3.30.70.1620">
    <property type="match status" value="1"/>
</dbReference>
<dbReference type="InterPro" id="IPR024704">
    <property type="entry name" value="SMC"/>
</dbReference>
<dbReference type="Pfam" id="PF02463">
    <property type="entry name" value="SMC_N"/>
    <property type="match status" value="1"/>
</dbReference>
<evidence type="ECO:0000256" key="7">
    <source>
        <dbReference type="HAMAP-Rule" id="MF_01894"/>
    </source>
</evidence>
<accession>A0A1I0RIK6</accession>
<protein>
    <recommendedName>
        <fullName evidence="7">Chromosome partition protein Smc</fullName>
    </recommendedName>
</protein>
<dbReference type="Proteomes" id="UP000199701">
    <property type="component" value="Unassembled WGS sequence"/>
</dbReference>
<feature type="binding site" evidence="7">
    <location>
        <begin position="32"/>
        <end position="39"/>
    </location>
    <ligand>
        <name>ATP</name>
        <dbReference type="ChEBI" id="CHEBI:30616"/>
    </ligand>
</feature>
<dbReference type="InterPro" id="IPR010935">
    <property type="entry name" value="SMC_hinge"/>
</dbReference>
<comment type="domain">
    <text evidence="7">Contains large globular domains required for ATP hydrolysis at each terminus and a third globular domain forming a flexible hinge near the middle of the molecule. These domains are separated by coiled-coil structures.</text>
</comment>
<feature type="coiled-coil region" evidence="7">
    <location>
        <begin position="967"/>
        <end position="1025"/>
    </location>
</feature>
<dbReference type="STRING" id="99656.SAMN05421659_11652"/>
<keyword evidence="2 7" id="KW-0963">Cytoplasm</keyword>
<dbReference type="GO" id="GO:0007062">
    <property type="term" value="P:sister chromatid cohesion"/>
    <property type="evidence" value="ECO:0007669"/>
    <property type="project" value="InterPro"/>
</dbReference>
<comment type="subcellular location">
    <subcellularLocation>
        <location evidence="1 7">Cytoplasm</location>
    </subcellularLocation>
</comment>
<comment type="subunit">
    <text evidence="7">Homodimer.</text>
</comment>
<dbReference type="RefSeq" id="WP_092456456.1">
    <property type="nucleotide sequence ID" value="NZ_FOJI01000016.1"/>
</dbReference>
<dbReference type="Gene3D" id="1.20.1060.20">
    <property type="match status" value="1"/>
</dbReference>
<feature type="coiled-coil region" evidence="7">
    <location>
        <begin position="241"/>
        <end position="485"/>
    </location>
</feature>
<dbReference type="InterPro" id="IPR036277">
    <property type="entry name" value="SMC_hinge_sf"/>
</dbReference>
<evidence type="ECO:0000256" key="5">
    <source>
        <dbReference type="ARBA" id="ARBA00023054"/>
    </source>
</evidence>
<dbReference type="GO" id="GO:0030261">
    <property type="term" value="P:chromosome condensation"/>
    <property type="evidence" value="ECO:0007669"/>
    <property type="project" value="InterPro"/>
</dbReference>
<dbReference type="GO" id="GO:0007059">
    <property type="term" value="P:chromosome segregation"/>
    <property type="evidence" value="ECO:0007669"/>
    <property type="project" value="UniProtKB-UniRule"/>
</dbReference>
<dbReference type="OrthoDB" id="9808768at2"/>
<dbReference type="HAMAP" id="MF_01894">
    <property type="entry name" value="Smc_prok"/>
    <property type="match status" value="1"/>
</dbReference>
<dbReference type="NCBIfam" id="TIGR02168">
    <property type="entry name" value="SMC_prok_B"/>
    <property type="match status" value="1"/>
</dbReference>
<dbReference type="Gene3D" id="6.10.140.1720">
    <property type="match status" value="1"/>
</dbReference>
<dbReference type="SMART" id="SM00968">
    <property type="entry name" value="SMC_hinge"/>
    <property type="match status" value="1"/>
</dbReference>
<evidence type="ECO:0000256" key="3">
    <source>
        <dbReference type="ARBA" id="ARBA00022741"/>
    </source>
</evidence>
<dbReference type="InterPro" id="IPR011890">
    <property type="entry name" value="SMC_prok"/>
</dbReference>